<reference evidence="1 2" key="1">
    <citation type="submission" date="2024-04" db="EMBL/GenBank/DDBJ databases">
        <authorList>
            <person name="Rising A."/>
            <person name="Reimegard J."/>
            <person name="Sonavane S."/>
            <person name="Akerstrom W."/>
            <person name="Nylinder S."/>
            <person name="Hedman E."/>
            <person name="Kallberg Y."/>
        </authorList>
    </citation>
    <scope>NUCLEOTIDE SEQUENCE [LARGE SCALE GENOMIC DNA]</scope>
</reference>
<evidence type="ECO:0000313" key="1">
    <source>
        <dbReference type="EMBL" id="CAL1266171.1"/>
    </source>
</evidence>
<dbReference type="AlphaFoldDB" id="A0AAV1Z4B9"/>
<proteinExistence type="predicted"/>
<name>A0AAV1Z4B9_9ARAC</name>
<dbReference type="EMBL" id="CAXIEN010000022">
    <property type="protein sequence ID" value="CAL1266171.1"/>
    <property type="molecule type" value="Genomic_DNA"/>
</dbReference>
<comment type="caution">
    <text evidence="1">The sequence shown here is derived from an EMBL/GenBank/DDBJ whole genome shotgun (WGS) entry which is preliminary data.</text>
</comment>
<sequence length="67" mass="8242">MKSGSRRTTTLYENFLGVLYSRFLLMRTGILMLPKLLDFEQIKIARREKRRFQRHPEFKIQTYTRLF</sequence>
<accession>A0AAV1Z4B9</accession>
<keyword evidence="2" id="KW-1185">Reference proteome</keyword>
<organism evidence="1 2">
    <name type="scientific">Larinioides sclopetarius</name>
    <dbReference type="NCBI Taxonomy" id="280406"/>
    <lineage>
        <taxon>Eukaryota</taxon>
        <taxon>Metazoa</taxon>
        <taxon>Ecdysozoa</taxon>
        <taxon>Arthropoda</taxon>
        <taxon>Chelicerata</taxon>
        <taxon>Arachnida</taxon>
        <taxon>Araneae</taxon>
        <taxon>Araneomorphae</taxon>
        <taxon>Entelegynae</taxon>
        <taxon>Araneoidea</taxon>
        <taxon>Araneidae</taxon>
        <taxon>Larinioides</taxon>
    </lineage>
</organism>
<gene>
    <name evidence="1" type="ORF">LARSCL_LOCUS2958</name>
</gene>
<evidence type="ECO:0000313" key="2">
    <source>
        <dbReference type="Proteomes" id="UP001497382"/>
    </source>
</evidence>
<protein>
    <submittedName>
        <fullName evidence="1">Uncharacterized protein</fullName>
    </submittedName>
</protein>
<dbReference type="Proteomes" id="UP001497382">
    <property type="component" value="Unassembled WGS sequence"/>
</dbReference>